<proteinExistence type="predicted"/>
<organism evidence="1 2">
    <name type="scientific">Methylobacterium gnaphalii</name>
    <dbReference type="NCBI Taxonomy" id="1010610"/>
    <lineage>
        <taxon>Bacteria</taxon>
        <taxon>Pseudomonadati</taxon>
        <taxon>Pseudomonadota</taxon>
        <taxon>Alphaproteobacteria</taxon>
        <taxon>Hyphomicrobiales</taxon>
        <taxon>Methylobacteriaceae</taxon>
        <taxon>Methylobacterium</taxon>
    </lineage>
</organism>
<keyword evidence="2" id="KW-1185">Reference proteome</keyword>
<name>A0A512JF98_9HYPH</name>
<evidence type="ECO:0008006" key="3">
    <source>
        <dbReference type="Google" id="ProtNLM"/>
    </source>
</evidence>
<dbReference type="AlphaFoldDB" id="A0A512JF98"/>
<dbReference type="Pfam" id="PF11684">
    <property type="entry name" value="DUF3280"/>
    <property type="match status" value="1"/>
</dbReference>
<dbReference type="Proteomes" id="UP000321750">
    <property type="component" value="Unassembled WGS sequence"/>
</dbReference>
<reference evidence="1 2" key="1">
    <citation type="submission" date="2019-07" db="EMBL/GenBank/DDBJ databases">
        <title>Whole genome shotgun sequence of Methylobacterium gnaphalii NBRC 107716.</title>
        <authorList>
            <person name="Hosoyama A."/>
            <person name="Uohara A."/>
            <person name="Ohji S."/>
            <person name="Ichikawa N."/>
        </authorList>
    </citation>
    <scope>NUCLEOTIDE SEQUENCE [LARGE SCALE GENOMIC DNA]</scope>
    <source>
        <strain evidence="1 2">NBRC 107716</strain>
    </source>
</reference>
<protein>
    <recommendedName>
        <fullName evidence="3">DUF2380 domain-containing protein</fullName>
    </recommendedName>
</protein>
<gene>
    <name evidence="1" type="ORF">MGN01_04730</name>
</gene>
<dbReference type="InterPro" id="IPR021698">
    <property type="entry name" value="DUF3280"/>
</dbReference>
<comment type="caution">
    <text evidence="1">The sequence shown here is derived from an EMBL/GenBank/DDBJ whole genome shotgun (WGS) entry which is preliminary data.</text>
</comment>
<sequence>MTVAPDLTQGKREPSLVRDERAPLMTQRPMRAFRRLALAAVAMVPLLPAAASAEAGRKAAVFTAELDDPMLPYGRKPPPAVLKRLDLITDELRKTLVDKGKLESVDLVPQSEEIKKQAPLFKCNGCVPDIAKALGADYAVTTVAEKGGPQLFNLSVTITEVASGKVVRKGIVVINANSDDDWAHAARSVVKNRLLAEPLPNAS</sequence>
<dbReference type="EMBL" id="BJZV01000002">
    <property type="protein sequence ID" value="GEP08628.1"/>
    <property type="molecule type" value="Genomic_DNA"/>
</dbReference>
<evidence type="ECO:0000313" key="2">
    <source>
        <dbReference type="Proteomes" id="UP000321750"/>
    </source>
</evidence>
<evidence type="ECO:0000313" key="1">
    <source>
        <dbReference type="EMBL" id="GEP08628.1"/>
    </source>
</evidence>
<accession>A0A512JF98</accession>